<evidence type="ECO:0000313" key="1">
    <source>
        <dbReference type="EMBL" id="CAD8157989.1"/>
    </source>
</evidence>
<keyword evidence="2" id="KW-1185">Reference proteome</keyword>
<reference evidence="1" key="1">
    <citation type="submission" date="2021-01" db="EMBL/GenBank/DDBJ databases">
        <authorList>
            <consortium name="Genoscope - CEA"/>
            <person name="William W."/>
        </authorList>
    </citation>
    <scope>NUCLEOTIDE SEQUENCE</scope>
</reference>
<dbReference type="Proteomes" id="UP000683925">
    <property type="component" value="Unassembled WGS sequence"/>
</dbReference>
<name>A0A8S1U3K5_PAROT</name>
<evidence type="ECO:0000313" key="2">
    <source>
        <dbReference type="Proteomes" id="UP000683925"/>
    </source>
</evidence>
<sequence length="304" mass="35722">MSLQTGDQQITVSKILLLMTITGRCLDHAPVICQSHSIEKVVLKIHKLMPLQQDITNTWKRHLIIELFRLSSIYCFFFEIDNVASHLLLNNLWEKLLAYYLSQNSQNVCNNFFTYFQLLTITNTIYDLNTENQFLINFCFSTYSLFSEIGIRNVLIYVNPCHPTCLKCNGPLKTNCLTCFDGQVVSGGQCQCISEQQFSETFIGCSQECNRDYSIARNDKFLCKTTELNHYQHFFRIKQFLYQMIIDQFHPKNNDLIYKDCRAYDFICELQFNEGMLYQMNLQDSVKFLPRLKSQIIIKYNLYS</sequence>
<accession>A0A8S1U3K5</accession>
<dbReference type="EMBL" id="CAJJDP010000034">
    <property type="protein sequence ID" value="CAD8157989.1"/>
    <property type="molecule type" value="Genomic_DNA"/>
</dbReference>
<dbReference type="CDD" id="cd00064">
    <property type="entry name" value="FU"/>
    <property type="match status" value="1"/>
</dbReference>
<comment type="caution">
    <text evidence="1">The sequence shown here is derived from an EMBL/GenBank/DDBJ whole genome shotgun (WGS) entry which is preliminary data.</text>
</comment>
<dbReference type="InterPro" id="IPR006212">
    <property type="entry name" value="Furin_repeat"/>
</dbReference>
<organism evidence="1 2">
    <name type="scientific">Paramecium octaurelia</name>
    <dbReference type="NCBI Taxonomy" id="43137"/>
    <lineage>
        <taxon>Eukaryota</taxon>
        <taxon>Sar</taxon>
        <taxon>Alveolata</taxon>
        <taxon>Ciliophora</taxon>
        <taxon>Intramacronucleata</taxon>
        <taxon>Oligohymenophorea</taxon>
        <taxon>Peniculida</taxon>
        <taxon>Parameciidae</taxon>
        <taxon>Paramecium</taxon>
    </lineage>
</organism>
<protein>
    <submittedName>
        <fullName evidence="1">Uncharacterized protein</fullName>
    </submittedName>
</protein>
<gene>
    <name evidence="1" type="ORF">POCTA_138.1.T0340266</name>
</gene>
<dbReference type="AlphaFoldDB" id="A0A8S1U3K5"/>
<proteinExistence type="predicted"/>
<dbReference type="OrthoDB" id="312008at2759"/>